<accession>A0A3N4UJ81</accession>
<dbReference type="AlphaFoldDB" id="A0A3N4UJ81"/>
<protein>
    <submittedName>
        <fullName evidence="1">Uncharacterized protein</fullName>
    </submittedName>
</protein>
<dbReference type="Proteomes" id="UP000269689">
    <property type="component" value="Unassembled WGS sequence"/>
</dbReference>
<name>A0A3N4UJ81_9RHOB</name>
<proteinExistence type="predicted"/>
<evidence type="ECO:0000313" key="1">
    <source>
        <dbReference type="EMBL" id="RPE67329.1"/>
    </source>
</evidence>
<organism evidence="1 2">
    <name type="scientific">Pacificibacter maritimus</name>
    <dbReference type="NCBI Taxonomy" id="762213"/>
    <lineage>
        <taxon>Bacteria</taxon>
        <taxon>Pseudomonadati</taxon>
        <taxon>Pseudomonadota</taxon>
        <taxon>Alphaproteobacteria</taxon>
        <taxon>Rhodobacterales</taxon>
        <taxon>Roseobacteraceae</taxon>
        <taxon>Pacificibacter</taxon>
    </lineage>
</organism>
<evidence type="ECO:0000313" key="2">
    <source>
        <dbReference type="Proteomes" id="UP000269689"/>
    </source>
</evidence>
<keyword evidence="2" id="KW-1185">Reference proteome</keyword>
<comment type="caution">
    <text evidence="1">The sequence shown here is derived from an EMBL/GenBank/DDBJ whole genome shotgun (WGS) entry which is preliminary data.</text>
</comment>
<gene>
    <name evidence="1" type="ORF">EDD53_1735</name>
</gene>
<reference evidence="1 2" key="1">
    <citation type="submission" date="2018-11" db="EMBL/GenBank/DDBJ databases">
        <title>Genomic Encyclopedia of Type Strains, Phase IV (KMG-IV): sequencing the most valuable type-strain genomes for metagenomic binning, comparative biology and taxonomic classification.</title>
        <authorList>
            <person name="Goeker M."/>
        </authorList>
    </citation>
    <scope>NUCLEOTIDE SEQUENCE [LARGE SCALE GENOMIC DNA]</scope>
    <source>
        <strain evidence="1 2">DSM 104731</strain>
    </source>
</reference>
<sequence>MRQSIVIIIFNSSTNLTPKEQKCQPNSLSRQFKICVHKGLPKVGNHKSPWKCLHKLTSDFVDAILLRLKAIGDTKRIESGISGSALRAGKLFAKISGLLIGFDLLTPPSTLQICADEQITVIIKDGYATVTARPPCLSFGTLSTPKQIGSVCELNVKYLINLKQIRHKSAISGRQIGDKSHLSSRSRPLNFGS</sequence>
<dbReference type="EMBL" id="RKQK01000002">
    <property type="protein sequence ID" value="RPE67329.1"/>
    <property type="molecule type" value="Genomic_DNA"/>
</dbReference>